<dbReference type="InterPro" id="IPR000847">
    <property type="entry name" value="LysR_HTH_N"/>
</dbReference>
<dbReference type="InterPro" id="IPR036388">
    <property type="entry name" value="WH-like_DNA-bd_sf"/>
</dbReference>
<dbReference type="Gene3D" id="1.10.10.10">
    <property type="entry name" value="Winged helix-like DNA-binding domain superfamily/Winged helix DNA-binding domain"/>
    <property type="match status" value="1"/>
</dbReference>
<dbReference type="Pfam" id="PF00126">
    <property type="entry name" value="HTH_1"/>
    <property type="match status" value="1"/>
</dbReference>
<evidence type="ECO:0000313" key="7">
    <source>
        <dbReference type="Proteomes" id="UP001303946"/>
    </source>
</evidence>
<gene>
    <name evidence="6" type="ORF">RXV79_02560</name>
</gene>
<dbReference type="Gene3D" id="3.40.190.290">
    <property type="match status" value="1"/>
</dbReference>
<protein>
    <submittedName>
        <fullName evidence="6">LysR family transcriptional regulator</fullName>
    </submittedName>
</protein>
<dbReference type="PANTHER" id="PTHR30126:SF77">
    <property type="entry name" value="TRANSCRIPTIONAL REGULATORY PROTEIN"/>
    <property type="match status" value="1"/>
</dbReference>
<evidence type="ECO:0000256" key="1">
    <source>
        <dbReference type="ARBA" id="ARBA00009437"/>
    </source>
</evidence>
<evidence type="ECO:0000256" key="3">
    <source>
        <dbReference type="ARBA" id="ARBA00023125"/>
    </source>
</evidence>
<reference evidence="6 7" key="1">
    <citation type="submission" date="2023-10" db="EMBL/GenBank/DDBJ databases">
        <title>Bacteria for the degradation of biodegradable plastic PBAT(Polybutylene adipate terephthalate).</title>
        <authorList>
            <person name="Weon H.-Y."/>
            <person name="Yeon J."/>
        </authorList>
    </citation>
    <scope>NUCLEOTIDE SEQUENCE [LARGE SCALE GENOMIC DNA]</scope>
    <source>
        <strain evidence="6 7">SBD 7-3</strain>
    </source>
</reference>
<dbReference type="Pfam" id="PF03466">
    <property type="entry name" value="LysR_substrate"/>
    <property type="match status" value="1"/>
</dbReference>
<keyword evidence="2" id="KW-0805">Transcription regulation</keyword>
<dbReference type="PRINTS" id="PR00039">
    <property type="entry name" value="HTHLYSR"/>
</dbReference>
<dbReference type="SUPFAM" id="SSF53850">
    <property type="entry name" value="Periplasmic binding protein-like II"/>
    <property type="match status" value="1"/>
</dbReference>
<name>A0ABZ0CVF2_9BURK</name>
<dbReference type="EMBL" id="CP136336">
    <property type="protein sequence ID" value="WOB08950.1"/>
    <property type="molecule type" value="Genomic_DNA"/>
</dbReference>
<evidence type="ECO:0000256" key="4">
    <source>
        <dbReference type="ARBA" id="ARBA00023163"/>
    </source>
</evidence>
<dbReference type="Proteomes" id="UP001303946">
    <property type="component" value="Chromosome"/>
</dbReference>
<evidence type="ECO:0000259" key="5">
    <source>
        <dbReference type="PROSITE" id="PS50931"/>
    </source>
</evidence>
<keyword evidence="4" id="KW-0804">Transcription</keyword>
<sequence>MNLRFVEAFYWVATLRSVSRAAEKLSITQSAMSSRVAGLEEELGTMLLDRRDKQFKLTIAGTRFLHYAEKLLALQRELKEEMGSGGVAAAPVTLRIGSIESVLHSWLMPWIEKLRADLPLLELELSVETTPMLQELVRRGTLDLVFAAAPAAHDGVRVRTLASMEMAFVGNPTVHKRSRYSLAQLAQYDLLTFQRGSQPHVALMDVFRRDEVAPPRVHTISSISAMTQLVEAGFGIATLPRAAAERLRPNRALKILGCEHELLPLPVFASFRPDPQSRQIEAVVDAALAFANEAKHARVVGRSAK</sequence>
<organism evidence="6 7">
    <name type="scientific">Piscinibacter gummiphilus</name>
    <dbReference type="NCBI Taxonomy" id="946333"/>
    <lineage>
        <taxon>Bacteria</taxon>
        <taxon>Pseudomonadati</taxon>
        <taxon>Pseudomonadota</taxon>
        <taxon>Betaproteobacteria</taxon>
        <taxon>Burkholderiales</taxon>
        <taxon>Sphaerotilaceae</taxon>
        <taxon>Piscinibacter</taxon>
    </lineage>
</organism>
<dbReference type="PANTHER" id="PTHR30126">
    <property type="entry name" value="HTH-TYPE TRANSCRIPTIONAL REGULATOR"/>
    <property type="match status" value="1"/>
</dbReference>
<keyword evidence="7" id="KW-1185">Reference proteome</keyword>
<keyword evidence="3" id="KW-0238">DNA-binding</keyword>
<dbReference type="InterPro" id="IPR036390">
    <property type="entry name" value="WH_DNA-bd_sf"/>
</dbReference>
<feature type="domain" description="HTH lysR-type" evidence="5">
    <location>
        <begin position="1"/>
        <end position="58"/>
    </location>
</feature>
<dbReference type="CDD" id="cd05466">
    <property type="entry name" value="PBP2_LTTR_substrate"/>
    <property type="match status" value="1"/>
</dbReference>
<comment type="similarity">
    <text evidence="1">Belongs to the LysR transcriptional regulatory family.</text>
</comment>
<evidence type="ECO:0000256" key="2">
    <source>
        <dbReference type="ARBA" id="ARBA00023015"/>
    </source>
</evidence>
<dbReference type="RefSeq" id="WP_316701871.1">
    <property type="nucleotide sequence ID" value="NZ_CP136336.1"/>
</dbReference>
<dbReference type="SUPFAM" id="SSF46785">
    <property type="entry name" value="Winged helix' DNA-binding domain"/>
    <property type="match status" value="1"/>
</dbReference>
<accession>A0ABZ0CVF2</accession>
<proteinExistence type="inferred from homology"/>
<dbReference type="InterPro" id="IPR005119">
    <property type="entry name" value="LysR_subst-bd"/>
</dbReference>
<dbReference type="PROSITE" id="PS50931">
    <property type="entry name" value="HTH_LYSR"/>
    <property type="match status" value="1"/>
</dbReference>
<evidence type="ECO:0000313" key="6">
    <source>
        <dbReference type="EMBL" id="WOB08950.1"/>
    </source>
</evidence>